<dbReference type="Proteomes" id="UP000273145">
    <property type="component" value="Chromosome"/>
</dbReference>
<name>A0A3S8RPV6_9BACL</name>
<feature type="transmembrane region" description="Helical" evidence="1">
    <location>
        <begin position="125"/>
        <end position="146"/>
    </location>
</feature>
<dbReference type="KEGG" id="plen:EIM92_01270"/>
<keyword evidence="1" id="KW-0472">Membrane</keyword>
<feature type="transmembrane region" description="Helical" evidence="1">
    <location>
        <begin position="53"/>
        <end position="76"/>
    </location>
</feature>
<dbReference type="AlphaFoldDB" id="A0A3S8RPV6"/>
<evidence type="ECO:0000256" key="1">
    <source>
        <dbReference type="SAM" id="Phobius"/>
    </source>
</evidence>
<dbReference type="RefSeq" id="WP_125081125.1">
    <property type="nucleotide sequence ID" value="NZ_CP034248.1"/>
</dbReference>
<protein>
    <submittedName>
        <fullName evidence="2">Uncharacterized protein</fullName>
    </submittedName>
</protein>
<sequence length="154" mass="17846">MKKKTWLSVSIIFSIISAIASFQMRLSTFDVRRMELESSIEFDNATALALDAIFFPFMILTIHLVCHIIIVLLSVTSIKYRNNNINFSSIFNFTKNLSINVLMILAAIIAIYFVILSFINPYYPFWSKLVVLITIFVYYIWLLQIIKERTASKA</sequence>
<proteinExistence type="predicted"/>
<feature type="transmembrane region" description="Helical" evidence="1">
    <location>
        <begin position="97"/>
        <end position="119"/>
    </location>
</feature>
<accession>A0A3S8RPV6</accession>
<keyword evidence="1" id="KW-0812">Transmembrane</keyword>
<gene>
    <name evidence="2" type="ORF">EIM92_01270</name>
</gene>
<evidence type="ECO:0000313" key="2">
    <source>
        <dbReference type="EMBL" id="AZK44990.1"/>
    </source>
</evidence>
<reference evidence="2 3" key="1">
    <citation type="submission" date="2018-11" db="EMBL/GenBank/DDBJ databases">
        <title>Genome sequencing of Paenibacillus lentus DSM25539(T).</title>
        <authorList>
            <person name="Kook J.-K."/>
            <person name="Park S.-N."/>
            <person name="Lim Y.K."/>
        </authorList>
    </citation>
    <scope>NUCLEOTIDE SEQUENCE [LARGE SCALE GENOMIC DNA]</scope>
    <source>
        <strain evidence="2 3">DSM 25539</strain>
    </source>
</reference>
<organism evidence="2 3">
    <name type="scientific">Paenibacillus lentus</name>
    <dbReference type="NCBI Taxonomy" id="1338368"/>
    <lineage>
        <taxon>Bacteria</taxon>
        <taxon>Bacillati</taxon>
        <taxon>Bacillota</taxon>
        <taxon>Bacilli</taxon>
        <taxon>Bacillales</taxon>
        <taxon>Paenibacillaceae</taxon>
        <taxon>Paenibacillus</taxon>
    </lineage>
</organism>
<dbReference type="EMBL" id="CP034248">
    <property type="protein sequence ID" value="AZK44990.1"/>
    <property type="molecule type" value="Genomic_DNA"/>
</dbReference>
<evidence type="ECO:0000313" key="3">
    <source>
        <dbReference type="Proteomes" id="UP000273145"/>
    </source>
</evidence>
<dbReference type="OrthoDB" id="9860991at2"/>
<keyword evidence="3" id="KW-1185">Reference proteome</keyword>
<keyword evidence="1" id="KW-1133">Transmembrane helix</keyword>